<proteinExistence type="predicted"/>
<dbReference type="InterPro" id="IPR041577">
    <property type="entry name" value="RT_RNaseH_2"/>
</dbReference>
<reference evidence="2" key="1">
    <citation type="submission" date="2025-08" db="UniProtKB">
        <authorList>
            <consortium name="Ensembl"/>
        </authorList>
    </citation>
    <scope>IDENTIFICATION</scope>
</reference>
<evidence type="ECO:0000259" key="1">
    <source>
        <dbReference type="Pfam" id="PF17919"/>
    </source>
</evidence>
<keyword evidence="3" id="KW-1185">Reference proteome</keyword>
<dbReference type="SUPFAM" id="SSF56672">
    <property type="entry name" value="DNA/RNA polymerases"/>
    <property type="match status" value="1"/>
</dbReference>
<dbReference type="Proteomes" id="UP000694422">
    <property type="component" value="Unplaced"/>
</dbReference>
<dbReference type="AlphaFoldDB" id="A0A8C9QUY9"/>
<organism evidence="2 3">
    <name type="scientific">Spermophilus dauricus</name>
    <name type="common">Daurian ground squirrel</name>
    <dbReference type="NCBI Taxonomy" id="99837"/>
    <lineage>
        <taxon>Eukaryota</taxon>
        <taxon>Metazoa</taxon>
        <taxon>Chordata</taxon>
        <taxon>Craniata</taxon>
        <taxon>Vertebrata</taxon>
        <taxon>Euteleostomi</taxon>
        <taxon>Mammalia</taxon>
        <taxon>Eutheria</taxon>
        <taxon>Euarchontoglires</taxon>
        <taxon>Glires</taxon>
        <taxon>Rodentia</taxon>
        <taxon>Sciuromorpha</taxon>
        <taxon>Sciuridae</taxon>
        <taxon>Xerinae</taxon>
        <taxon>Marmotini</taxon>
        <taxon>Spermophilus</taxon>
    </lineage>
</organism>
<protein>
    <recommendedName>
        <fullName evidence="1">Reverse transcriptase/retrotransposon-derived protein RNase H-like domain-containing protein</fullName>
    </recommendedName>
</protein>
<feature type="domain" description="Reverse transcriptase/retrotransposon-derived protein RNase H-like" evidence="1">
    <location>
        <begin position="35"/>
        <end position="122"/>
    </location>
</feature>
<sequence>MGPWEFCPDLFNHQAGTQGAKGNKHEPLLLSAAPHFRTLQKVLLQARALHLPDGNRPFTLYVHENKEQGLGVLGQMYGPTFALVAYLSKQLDPTVRGWAPFLRTLAASYVLLKESQNLLSRVKMMLCKMALSHVNLGIS</sequence>
<dbReference type="Gene3D" id="3.10.20.370">
    <property type="match status" value="1"/>
</dbReference>
<evidence type="ECO:0000313" key="2">
    <source>
        <dbReference type="Ensembl" id="ENSSDAP00000027261.1"/>
    </source>
</evidence>
<evidence type="ECO:0000313" key="3">
    <source>
        <dbReference type="Proteomes" id="UP000694422"/>
    </source>
</evidence>
<dbReference type="Pfam" id="PF17919">
    <property type="entry name" value="RT_RNaseH_2"/>
    <property type="match status" value="1"/>
</dbReference>
<dbReference type="InterPro" id="IPR043502">
    <property type="entry name" value="DNA/RNA_pol_sf"/>
</dbReference>
<reference evidence="2" key="2">
    <citation type="submission" date="2025-09" db="UniProtKB">
        <authorList>
            <consortium name="Ensembl"/>
        </authorList>
    </citation>
    <scope>IDENTIFICATION</scope>
</reference>
<accession>A0A8C9QUY9</accession>
<name>A0A8C9QUY9_SPEDA</name>
<dbReference type="Ensembl" id="ENSSDAT00000031156.1">
    <property type="protein sequence ID" value="ENSSDAP00000027261.1"/>
    <property type="gene ID" value="ENSSDAG00000024706.1"/>
</dbReference>